<name>A0A815WNQ4_9BILA</name>
<gene>
    <name evidence="1" type="ORF">ZHD862_LOCUS39363</name>
</gene>
<dbReference type="Proteomes" id="UP000663864">
    <property type="component" value="Unassembled WGS sequence"/>
</dbReference>
<dbReference type="EMBL" id="CAJNOT010017402">
    <property type="protein sequence ID" value="CAF1551513.1"/>
    <property type="molecule type" value="Genomic_DNA"/>
</dbReference>
<dbReference type="InterPro" id="IPR036179">
    <property type="entry name" value="Ig-like_dom_sf"/>
</dbReference>
<proteinExistence type="predicted"/>
<feature type="non-terminal residue" evidence="1">
    <location>
        <position position="1"/>
    </location>
</feature>
<dbReference type="InterPro" id="IPR013783">
    <property type="entry name" value="Ig-like_fold"/>
</dbReference>
<protein>
    <submittedName>
        <fullName evidence="1">Uncharacterized protein</fullName>
    </submittedName>
</protein>
<evidence type="ECO:0000313" key="2">
    <source>
        <dbReference type="Proteomes" id="UP000663864"/>
    </source>
</evidence>
<organism evidence="1 2">
    <name type="scientific">Rotaria sordida</name>
    <dbReference type="NCBI Taxonomy" id="392033"/>
    <lineage>
        <taxon>Eukaryota</taxon>
        <taxon>Metazoa</taxon>
        <taxon>Spiralia</taxon>
        <taxon>Gnathifera</taxon>
        <taxon>Rotifera</taxon>
        <taxon>Eurotatoria</taxon>
        <taxon>Bdelloidea</taxon>
        <taxon>Philodinida</taxon>
        <taxon>Philodinidae</taxon>
        <taxon>Rotaria</taxon>
    </lineage>
</organism>
<sequence>IHITRVQASDTGYYTCELTNGRDSSLRRSFDLRVKTPYLHS</sequence>
<reference evidence="1" key="1">
    <citation type="submission" date="2021-02" db="EMBL/GenBank/DDBJ databases">
        <authorList>
            <person name="Nowell W R."/>
        </authorList>
    </citation>
    <scope>NUCLEOTIDE SEQUENCE</scope>
</reference>
<comment type="caution">
    <text evidence="1">The sequence shown here is derived from an EMBL/GenBank/DDBJ whole genome shotgun (WGS) entry which is preliminary data.</text>
</comment>
<evidence type="ECO:0000313" key="1">
    <source>
        <dbReference type="EMBL" id="CAF1551513.1"/>
    </source>
</evidence>
<dbReference type="Gene3D" id="2.60.40.10">
    <property type="entry name" value="Immunoglobulins"/>
    <property type="match status" value="1"/>
</dbReference>
<dbReference type="AlphaFoldDB" id="A0A815WNQ4"/>
<feature type="non-terminal residue" evidence="1">
    <location>
        <position position="41"/>
    </location>
</feature>
<accession>A0A815WNQ4</accession>
<dbReference type="SUPFAM" id="SSF48726">
    <property type="entry name" value="Immunoglobulin"/>
    <property type="match status" value="1"/>
</dbReference>